<keyword evidence="3" id="KW-1185">Reference proteome</keyword>
<accession>A0AAV6VIN1</accession>
<dbReference type="EMBL" id="JAFNEN010000066">
    <property type="protein sequence ID" value="KAG8196665.1"/>
    <property type="molecule type" value="Genomic_DNA"/>
</dbReference>
<feature type="region of interest" description="Disordered" evidence="1">
    <location>
        <begin position="1"/>
        <end position="27"/>
    </location>
</feature>
<organism evidence="2 3">
    <name type="scientific">Oedothorax gibbosus</name>
    <dbReference type="NCBI Taxonomy" id="931172"/>
    <lineage>
        <taxon>Eukaryota</taxon>
        <taxon>Metazoa</taxon>
        <taxon>Ecdysozoa</taxon>
        <taxon>Arthropoda</taxon>
        <taxon>Chelicerata</taxon>
        <taxon>Arachnida</taxon>
        <taxon>Araneae</taxon>
        <taxon>Araneomorphae</taxon>
        <taxon>Entelegynae</taxon>
        <taxon>Araneoidea</taxon>
        <taxon>Linyphiidae</taxon>
        <taxon>Erigoninae</taxon>
        <taxon>Oedothorax</taxon>
    </lineage>
</organism>
<evidence type="ECO:0000313" key="3">
    <source>
        <dbReference type="Proteomes" id="UP000827092"/>
    </source>
</evidence>
<reference evidence="2 3" key="1">
    <citation type="journal article" date="2022" name="Nat. Ecol. Evol.">
        <title>A masculinizing supergene underlies an exaggerated male reproductive morph in a spider.</title>
        <authorList>
            <person name="Hendrickx F."/>
            <person name="De Corte Z."/>
            <person name="Sonet G."/>
            <person name="Van Belleghem S.M."/>
            <person name="Kostlbacher S."/>
            <person name="Vangestel C."/>
        </authorList>
    </citation>
    <scope>NUCLEOTIDE SEQUENCE [LARGE SCALE GENOMIC DNA]</scope>
    <source>
        <strain evidence="2">W744_W776</strain>
    </source>
</reference>
<evidence type="ECO:0000313" key="2">
    <source>
        <dbReference type="EMBL" id="KAG8196665.1"/>
    </source>
</evidence>
<proteinExistence type="predicted"/>
<sequence>MALSLSPTPYCPRFTRQEEEEQTQQSLRTTSTVQPWWSSCRDRYTRFFFSLGFRFDEPRSSKAGAYRALRSSNGRSVWHPLLAPSKWKDEEEIFLCF</sequence>
<name>A0AAV6VIN1_9ARAC</name>
<dbReference type="AlphaFoldDB" id="A0AAV6VIN1"/>
<comment type="caution">
    <text evidence="2">The sequence shown here is derived from an EMBL/GenBank/DDBJ whole genome shotgun (WGS) entry which is preliminary data.</text>
</comment>
<protein>
    <submittedName>
        <fullName evidence="2">Uncharacterized protein</fullName>
    </submittedName>
</protein>
<gene>
    <name evidence="2" type="ORF">JTE90_006575</name>
</gene>
<dbReference type="Proteomes" id="UP000827092">
    <property type="component" value="Unassembled WGS sequence"/>
</dbReference>
<evidence type="ECO:0000256" key="1">
    <source>
        <dbReference type="SAM" id="MobiDB-lite"/>
    </source>
</evidence>